<reference evidence="5" key="3">
    <citation type="submission" date="2025-09" db="UniProtKB">
        <authorList>
            <consortium name="Ensembl"/>
        </authorList>
    </citation>
    <scope>IDENTIFICATION</scope>
</reference>
<feature type="domain" description="HECT" evidence="4">
    <location>
        <begin position="51"/>
        <end position="197"/>
    </location>
</feature>
<dbReference type="PROSITE" id="PS50237">
    <property type="entry name" value="HECT"/>
    <property type="match status" value="1"/>
</dbReference>
<dbReference type="InterPro" id="IPR000569">
    <property type="entry name" value="HECT_dom"/>
</dbReference>
<keyword evidence="6" id="KW-1185">Reference proteome</keyword>
<accession>A0A452S9V7</accession>
<name>A0A452S9V7_URSAM</name>
<dbReference type="Gene3D" id="3.30.2410.10">
    <property type="entry name" value="Hect, E3 ligase catalytic domain"/>
    <property type="match status" value="1"/>
</dbReference>
<dbReference type="AlphaFoldDB" id="A0A452S9V7"/>
<dbReference type="SUPFAM" id="SSF56204">
    <property type="entry name" value="Hect, E3 ligase catalytic domain"/>
    <property type="match status" value="1"/>
</dbReference>
<evidence type="ECO:0000313" key="6">
    <source>
        <dbReference type="Proteomes" id="UP000291022"/>
    </source>
</evidence>
<feature type="active site" description="Glycyl thioester intermediate" evidence="3">
    <location>
        <position position="171"/>
    </location>
</feature>
<sequence length="211" mass="23760">FDSIPVNTATNVADLNSIVNECYNYLELIGCLRLITSLSDKYMLAKDILVYHVIKRVQAPFESFKQGLKTLGVLEKIQTYPEVFYSIFCHKPENLSAKILSDLFTVRALSDVQALGFWNSYLQAVEDGKSAITMEDILIFATGCSSIPPAGFKPTPSIECLHMDFPVGNKCNNCLALPITNTYQEFQENMDFAIRNTLRLEKEESSHYIGH</sequence>
<dbReference type="Ensembl" id="ENSUAMT00000032450.1">
    <property type="protein sequence ID" value="ENSUAMP00000029065.1"/>
    <property type="gene ID" value="ENSUAMG00000022407.1"/>
</dbReference>
<evidence type="ECO:0000259" key="4">
    <source>
        <dbReference type="PROSITE" id="PS50237"/>
    </source>
</evidence>
<dbReference type="Pfam" id="PF00632">
    <property type="entry name" value="HECT"/>
    <property type="match status" value="1"/>
</dbReference>
<keyword evidence="1" id="KW-0808">Transferase</keyword>
<evidence type="ECO:0000256" key="3">
    <source>
        <dbReference type="PROSITE-ProRule" id="PRU00104"/>
    </source>
</evidence>
<reference evidence="5" key="2">
    <citation type="submission" date="2025-08" db="UniProtKB">
        <authorList>
            <consortium name="Ensembl"/>
        </authorList>
    </citation>
    <scope>IDENTIFICATION</scope>
</reference>
<gene>
    <name evidence="5" type="primary">G2E3</name>
</gene>
<dbReference type="GO" id="GO:0004842">
    <property type="term" value="F:ubiquitin-protein transferase activity"/>
    <property type="evidence" value="ECO:0007669"/>
    <property type="project" value="InterPro"/>
</dbReference>
<dbReference type="GeneTree" id="ENSGT00950000182865"/>
<evidence type="ECO:0000256" key="1">
    <source>
        <dbReference type="ARBA" id="ARBA00022679"/>
    </source>
</evidence>
<proteinExistence type="predicted"/>
<evidence type="ECO:0000313" key="5">
    <source>
        <dbReference type="Ensembl" id="ENSUAMP00000029065.1"/>
    </source>
</evidence>
<dbReference type="InterPro" id="IPR035983">
    <property type="entry name" value="Hect_E3_ubiquitin_ligase"/>
</dbReference>
<evidence type="ECO:0000256" key="2">
    <source>
        <dbReference type="ARBA" id="ARBA00022786"/>
    </source>
</evidence>
<protein>
    <submittedName>
        <fullName evidence="5">G2/M-phase specific E3 ubiquitin protein ligase</fullName>
    </submittedName>
</protein>
<keyword evidence="2 3" id="KW-0833">Ubl conjugation pathway</keyword>
<dbReference type="Proteomes" id="UP000291022">
    <property type="component" value="Unassembled WGS sequence"/>
</dbReference>
<organism evidence="5 6">
    <name type="scientific">Ursus americanus</name>
    <name type="common">American black bear</name>
    <name type="synonym">Euarctos americanus</name>
    <dbReference type="NCBI Taxonomy" id="9643"/>
    <lineage>
        <taxon>Eukaryota</taxon>
        <taxon>Metazoa</taxon>
        <taxon>Chordata</taxon>
        <taxon>Craniata</taxon>
        <taxon>Vertebrata</taxon>
        <taxon>Euteleostomi</taxon>
        <taxon>Mammalia</taxon>
        <taxon>Eutheria</taxon>
        <taxon>Laurasiatheria</taxon>
        <taxon>Carnivora</taxon>
        <taxon>Caniformia</taxon>
        <taxon>Ursidae</taxon>
        <taxon>Ursus</taxon>
    </lineage>
</organism>
<reference evidence="6" key="1">
    <citation type="submission" date="2016-06" db="EMBL/GenBank/DDBJ databases">
        <title>De novo assembly and RNA-Seq shows season-dependent expression and editing in black bear kidneys.</title>
        <authorList>
            <person name="Korstanje R."/>
            <person name="Srivastava A."/>
            <person name="Sarsani V.K."/>
            <person name="Sheehan S.M."/>
            <person name="Seger R.L."/>
            <person name="Barter M.E."/>
            <person name="Lindqvist C."/>
            <person name="Brody L.C."/>
            <person name="Mullikin J.C."/>
        </authorList>
    </citation>
    <scope>NUCLEOTIDE SEQUENCE [LARGE SCALE GENOMIC DNA]</scope>
</reference>